<dbReference type="EMBL" id="AMZH03006655">
    <property type="protein sequence ID" value="RRT63278.1"/>
    <property type="molecule type" value="Genomic_DNA"/>
</dbReference>
<keyword evidence="1" id="KW-0812">Transmembrane</keyword>
<feature type="transmembrane region" description="Helical" evidence="1">
    <location>
        <begin position="50"/>
        <end position="69"/>
    </location>
</feature>
<evidence type="ECO:0000313" key="3">
    <source>
        <dbReference type="Proteomes" id="UP000287651"/>
    </source>
</evidence>
<keyword evidence="1" id="KW-1133">Transmembrane helix</keyword>
<organism evidence="2 3">
    <name type="scientific">Ensete ventricosum</name>
    <name type="common">Abyssinian banana</name>
    <name type="synonym">Musa ensete</name>
    <dbReference type="NCBI Taxonomy" id="4639"/>
    <lineage>
        <taxon>Eukaryota</taxon>
        <taxon>Viridiplantae</taxon>
        <taxon>Streptophyta</taxon>
        <taxon>Embryophyta</taxon>
        <taxon>Tracheophyta</taxon>
        <taxon>Spermatophyta</taxon>
        <taxon>Magnoliopsida</taxon>
        <taxon>Liliopsida</taxon>
        <taxon>Zingiberales</taxon>
        <taxon>Musaceae</taxon>
        <taxon>Ensete</taxon>
    </lineage>
</organism>
<dbReference type="Proteomes" id="UP000287651">
    <property type="component" value="Unassembled WGS sequence"/>
</dbReference>
<comment type="caution">
    <text evidence="2">The sequence shown here is derived from an EMBL/GenBank/DDBJ whole genome shotgun (WGS) entry which is preliminary data.</text>
</comment>
<sequence length="70" mass="7740">MQALVPKSVSNVRIAFDSPFVHRVSALHSTPITLAKWKSKWDSKVGLLRPPPVCCIVCVNLLFVLLSVLL</sequence>
<keyword evidence="1" id="KW-0472">Membrane</keyword>
<evidence type="ECO:0000313" key="2">
    <source>
        <dbReference type="EMBL" id="RRT63278.1"/>
    </source>
</evidence>
<proteinExistence type="predicted"/>
<reference evidence="2 3" key="1">
    <citation type="journal article" date="2014" name="Agronomy (Basel)">
        <title>A Draft Genome Sequence for Ensete ventricosum, the Drought-Tolerant Tree Against Hunger.</title>
        <authorList>
            <person name="Harrison J."/>
            <person name="Moore K.A."/>
            <person name="Paszkiewicz K."/>
            <person name="Jones T."/>
            <person name="Grant M."/>
            <person name="Ambacheew D."/>
            <person name="Muzemil S."/>
            <person name="Studholme D.J."/>
        </authorList>
    </citation>
    <scope>NUCLEOTIDE SEQUENCE [LARGE SCALE GENOMIC DNA]</scope>
</reference>
<evidence type="ECO:0000256" key="1">
    <source>
        <dbReference type="SAM" id="Phobius"/>
    </source>
</evidence>
<dbReference type="AlphaFoldDB" id="A0A426ZH41"/>
<accession>A0A426ZH41</accession>
<protein>
    <submittedName>
        <fullName evidence="2">Uncharacterized protein</fullName>
    </submittedName>
</protein>
<name>A0A426ZH41_ENSVE</name>
<gene>
    <name evidence="2" type="ORF">B296_00033075</name>
</gene>